<dbReference type="EMBL" id="CAJGYO010000005">
    <property type="protein sequence ID" value="CAD6231346.1"/>
    <property type="molecule type" value="Genomic_DNA"/>
</dbReference>
<sequence>MAMKVYEYGPAMSTNVARVLVCLEEVGAEYDVVPVDMTTSEHKSPAHVARNHFGQVPAFQDGDLIHYGEIATNNARSLLGLIQYY</sequence>
<keyword evidence="7" id="KW-1185">Reference proteome</keyword>
<dbReference type="EC" id="2.5.1.18" evidence="2"/>
<comment type="catalytic activity">
    <reaction evidence="4">
        <text>RX + glutathione = an S-substituted glutathione + a halide anion + H(+)</text>
        <dbReference type="Rhea" id="RHEA:16437"/>
        <dbReference type="ChEBI" id="CHEBI:15378"/>
        <dbReference type="ChEBI" id="CHEBI:16042"/>
        <dbReference type="ChEBI" id="CHEBI:17792"/>
        <dbReference type="ChEBI" id="CHEBI:57925"/>
        <dbReference type="ChEBI" id="CHEBI:90779"/>
        <dbReference type="EC" id="2.5.1.18"/>
    </reaction>
</comment>
<reference evidence="6" key="1">
    <citation type="submission" date="2020-10" db="EMBL/GenBank/DDBJ databases">
        <authorList>
            <person name="Han B."/>
            <person name="Lu T."/>
            <person name="Zhao Q."/>
            <person name="Huang X."/>
            <person name="Zhao Y."/>
        </authorList>
    </citation>
    <scope>NUCLEOTIDE SEQUENCE</scope>
</reference>
<dbReference type="Pfam" id="PF02798">
    <property type="entry name" value="GST_N"/>
    <property type="match status" value="1"/>
</dbReference>
<evidence type="ECO:0000256" key="3">
    <source>
        <dbReference type="ARBA" id="ARBA00022679"/>
    </source>
</evidence>
<dbReference type="OrthoDB" id="422574at2759"/>
<dbReference type="SUPFAM" id="SSF52833">
    <property type="entry name" value="Thioredoxin-like"/>
    <property type="match status" value="1"/>
</dbReference>
<proteinExistence type="inferred from homology"/>
<comment type="caution">
    <text evidence="6">The sequence shown here is derived from an EMBL/GenBank/DDBJ whole genome shotgun (WGS) entry which is preliminary data.</text>
</comment>
<evidence type="ECO:0000259" key="5">
    <source>
        <dbReference type="PROSITE" id="PS50404"/>
    </source>
</evidence>
<evidence type="ECO:0000313" key="6">
    <source>
        <dbReference type="EMBL" id="CAD6231346.1"/>
    </source>
</evidence>
<accession>A0A811NXJ8</accession>
<dbReference type="InterPro" id="IPR004045">
    <property type="entry name" value="Glutathione_S-Trfase_N"/>
</dbReference>
<dbReference type="GO" id="GO:0006749">
    <property type="term" value="P:glutathione metabolic process"/>
    <property type="evidence" value="ECO:0007669"/>
    <property type="project" value="TreeGrafter"/>
</dbReference>
<dbReference type="InterPro" id="IPR036249">
    <property type="entry name" value="Thioredoxin-like_sf"/>
</dbReference>
<dbReference type="PANTHER" id="PTHR43900">
    <property type="entry name" value="GLUTATHIONE S-TRANSFERASE RHO"/>
    <property type="match status" value="1"/>
</dbReference>
<dbReference type="PROSITE" id="PS50404">
    <property type="entry name" value="GST_NTER"/>
    <property type="match status" value="1"/>
</dbReference>
<evidence type="ECO:0000256" key="1">
    <source>
        <dbReference type="ARBA" id="ARBA00010128"/>
    </source>
</evidence>
<keyword evidence="3" id="KW-0808">Transferase</keyword>
<evidence type="ECO:0000256" key="2">
    <source>
        <dbReference type="ARBA" id="ARBA00012452"/>
    </source>
</evidence>
<dbReference type="Gene3D" id="3.40.30.10">
    <property type="entry name" value="Glutaredoxin"/>
    <property type="match status" value="1"/>
</dbReference>
<protein>
    <recommendedName>
        <fullName evidence="2">glutathione transferase</fullName>
        <ecNumber evidence="2">2.5.1.18</ecNumber>
    </recommendedName>
</protein>
<gene>
    <name evidence="6" type="ORF">NCGR_LOCUS21454</name>
</gene>
<dbReference type="GO" id="GO:0005737">
    <property type="term" value="C:cytoplasm"/>
    <property type="evidence" value="ECO:0007669"/>
    <property type="project" value="TreeGrafter"/>
</dbReference>
<dbReference type="Proteomes" id="UP000604825">
    <property type="component" value="Unassembled WGS sequence"/>
</dbReference>
<evidence type="ECO:0000313" key="7">
    <source>
        <dbReference type="Proteomes" id="UP000604825"/>
    </source>
</evidence>
<name>A0A811NXJ8_9POAL</name>
<dbReference type="GO" id="GO:0004364">
    <property type="term" value="F:glutathione transferase activity"/>
    <property type="evidence" value="ECO:0007669"/>
    <property type="project" value="UniProtKB-EC"/>
</dbReference>
<dbReference type="PANTHER" id="PTHR43900:SF42">
    <property type="entry name" value="GLUTATHIONE TRANSFERASE"/>
    <property type="match status" value="1"/>
</dbReference>
<dbReference type="FunFam" id="3.40.30.10:FF:000016">
    <property type="entry name" value="Glutathione S-transferase F2"/>
    <property type="match status" value="1"/>
</dbReference>
<dbReference type="GO" id="GO:0043295">
    <property type="term" value="F:glutathione binding"/>
    <property type="evidence" value="ECO:0007669"/>
    <property type="project" value="TreeGrafter"/>
</dbReference>
<evidence type="ECO:0000256" key="4">
    <source>
        <dbReference type="ARBA" id="ARBA00047960"/>
    </source>
</evidence>
<comment type="similarity">
    <text evidence="1">Belongs to the GST superfamily. Phi family.</text>
</comment>
<organism evidence="6 7">
    <name type="scientific">Miscanthus lutarioriparius</name>
    <dbReference type="NCBI Taxonomy" id="422564"/>
    <lineage>
        <taxon>Eukaryota</taxon>
        <taxon>Viridiplantae</taxon>
        <taxon>Streptophyta</taxon>
        <taxon>Embryophyta</taxon>
        <taxon>Tracheophyta</taxon>
        <taxon>Spermatophyta</taxon>
        <taxon>Magnoliopsida</taxon>
        <taxon>Liliopsida</taxon>
        <taxon>Poales</taxon>
        <taxon>Poaceae</taxon>
        <taxon>PACMAD clade</taxon>
        <taxon>Panicoideae</taxon>
        <taxon>Andropogonodae</taxon>
        <taxon>Andropogoneae</taxon>
        <taxon>Saccharinae</taxon>
        <taxon>Miscanthus</taxon>
    </lineage>
</organism>
<dbReference type="AlphaFoldDB" id="A0A811NXJ8"/>
<feature type="domain" description="GST N-terminal" evidence="5">
    <location>
        <begin position="3"/>
        <end position="85"/>
    </location>
</feature>